<gene>
    <name evidence="1" type="ORF">ACJMK2_042267</name>
</gene>
<evidence type="ECO:0000313" key="2">
    <source>
        <dbReference type="Proteomes" id="UP001634394"/>
    </source>
</evidence>
<name>A0ABD3W6R9_SINWO</name>
<evidence type="ECO:0000313" key="1">
    <source>
        <dbReference type="EMBL" id="KAL3869600.1"/>
    </source>
</evidence>
<dbReference type="Proteomes" id="UP001634394">
    <property type="component" value="Unassembled WGS sequence"/>
</dbReference>
<protein>
    <recommendedName>
        <fullName evidence="3">SPIN-DOC-like zinc-finger domain-containing protein</fullName>
    </recommendedName>
</protein>
<dbReference type="PANTHER" id="PTHR45913">
    <property type="entry name" value="EPM2A-INTERACTING PROTEIN 1"/>
    <property type="match status" value="1"/>
</dbReference>
<proteinExistence type="predicted"/>
<organism evidence="1 2">
    <name type="scientific">Sinanodonta woodiana</name>
    <name type="common">Chinese pond mussel</name>
    <name type="synonym">Anodonta woodiana</name>
    <dbReference type="NCBI Taxonomy" id="1069815"/>
    <lineage>
        <taxon>Eukaryota</taxon>
        <taxon>Metazoa</taxon>
        <taxon>Spiralia</taxon>
        <taxon>Lophotrochozoa</taxon>
        <taxon>Mollusca</taxon>
        <taxon>Bivalvia</taxon>
        <taxon>Autobranchia</taxon>
        <taxon>Heteroconchia</taxon>
        <taxon>Palaeoheterodonta</taxon>
        <taxon>Unionida</taxon>
        <taxon>Unionoidea</taxon>
        <taxon>Unionidae</taxon>
        <taxon>Unioninae</taxon>
        <taxon>Sinanodonta</taxon>
    </lineage>
</organism>
<keyword evidence="2" id="KW-1185">Reference proteome</keyword>
<evidence type="ECO:0008006" key="3">
    <source>
        <dbReference type="Google" id="ProtNLM"/>
    </source>
</evidence>
<dbReference type="AlphaFoldDB" id="A0ABD3W6R9"/>
<sequence>MLNNNKKRTQTCDAEGRIFQEGWELNYFFVEHRDAPVCLICNESVAIMKDYNLKCYYETHHYHVFGKFEGRMREDKLASLEKNLAAQQNIFKKCLWQTDAALRASYEVAVAIAKQGKPFTDGEFIKSCMMKIVEHTCPEKN</sequence>
<comment type="caution">
    <text evidence="1">The sequence shown here is derived from an EMBL/GenBank/DDBJ whole genome shotgun (WGS) entry which is preliminary data.</text>
</comment>
<reference evidence="1 2" key="1">
    <citation type="submission" date="2024-11" db="EMBL/GenBank/DDBJ databases">
        <title>Chromosome-level genome assembly of the freshwater bivalve Anodonta woodiana.</title>
        <authorList>
            <person name="Chen X."/>
        </authorList>
    </citation>
    <scope>NUCLEOTIDE SEQUENCE [LARGE SCALE GENOMIC DNA]</scope>
    <source>
        <strain evidence="1">MN2024</strain>
        <tissue evidence="1">Gills</tissue>
    </source>
</reference>
<accession>A0ABD3W6R9</accession>
<dbReference type="EMBL" id="JBJQND010000008">
    <property type="protein sequence ID" value="KAL3869600.1"/>
    <property type="molecule type" value="Genomic_DNA"/>
</dbReference>
<dbReference type="PANTHER" id="PTHR45913:SF5">
    <property type="entry name" value="GENERAL TRANSCRIPTION FACTOR II-I REPEAT DOMAIN-CONTAINING PROTEIN 2A-LIKE PROTEIN"/>
    <property type="match status" value="1"/>
</dbReference>